<keyword evidence="2" id="KW-1185">Reference proteome</keyword>
<dbReference type="EMBL" id="CAJVPK010005443">
    <property type="protein sequence ID" value="CAG8644502.1"/>
    <property type="molecule type" value="Genomic_DNA"/>
</dbReference>
<dbReference type="PANTHER" id="PTHR31424:SF5">
    <property type="entry name" value="APPLE DOMAIN-CONTAINING PROTEIN"/>
    <property type="match status" value="1"/>
</dbReference>
<feature type="non-terminal residue" evidence="1">
    <location>
        <position position="310"/>
    </location>
</feature>
<organism evidence="1 2">
    <name type="scientific">Diversispora eburnea</name>
    <dbReference type="NCBI Taxonomy" id="1213867"/>
    <lineage>
        <taxon>Eukaryota</taxon>
        <taxon>Fungi</taxon>
        <taxon>Fungi incertae sedis</taxon>
        <taxon>Mucoromycota</taxon>
        <taxon>Glomeromycotina</taxon>
        <taxon>Glomeromycetes</taxon>
        <taxon>Diversisporales</taxon>
        <taxon>Diversisporaceae</taxon>
        <taxon>Diversispora</taxon>
    </lineage>
</organism>
<proteinExistence type="predicted"/>
<dbReference type="Proteomes" id="UP000789706">
    <property type="component" value="Unassembled WGS sequence"/>
</dbReference>
<dbReference type="OrthoDB" id="2385276at2759"/>
<sequence>HIDNIEIINNVQQSVEKGEQRNITNILKYLIPILIEKKILDTKNLEIHLRISGDDRNVGRKINHVIVTFSLLNNIEHIFHPENHYTILLYPGIEKYEILYNTLEQITLELRMLKDKGLKDNQGINSANSKHFCPWCEISKEQQDVLWRLVIDELKSRNTWDDQARNIIIDEIKHKLIVLQNFNLFKLFPNLRATQIKNLWNNFYLLYKAIKNLKTDASQFTKDACTWLHQFLNLNYPNSISSNHFYQAAFSCSAVEKKNHQQVSHFFKKTTKDGGVGKEKKFKILDILEYENRQLYFSNNNELDLVHASK</sequence>
<feature type="non-terminal residue" evidence="1">
    <location>
        <position position="1"/>
    </location>
</feature>
<name>A0A9N9H3H0_9GLOM</name>
<reference evidence="1" key="1">
    <citation type="submission" date="2021-06" db="EMBL/GenBank/DDBJ databases">
        <authorList>
            <person name="Kallberg Y."/>
            <person name="Tangrot J."/>
            <person name="Rosling A."/>
        </authorList>
    </citation>
    <scope>NUCLEOTIDE SEQUENCE</scope>
    <source>
        <strain evidence="1">AZ414A</strain>
    </source>
</reference>
<gene>
    <name evidence="1" type="ORF">DEBURN_LOCUS11270</name>
</gene>
<evidence type="ECO:0000313" key="2">
    <source>
        <dbReference type="Proteomes" id="UP000789706"/>
    </source>
</evidence>
<accession>A0A9N9H3H0</accession>
<protein>
    <submittedName>
        <fullName evidence="1">1814_t:CDS:1</fullName>
    </submittedName>
</protein>
<dbReference type="PANTHER" id="PTHR31424">
    <property type="entry name" value="PROTEIN CBG23806"/>
    <property type="match status" value="1"/>
</dbReference>
<dbReference type="AlphaFoldDB" id="A0A9N9H3H0"/>
<evidence type="ECO:0000313" key="1">
    <source>
        <dbReference type="EMBL" id="CAG8644502.1"/>
    </source>
</evidence>
<comment type="caution">
    <text evidence="1">The sequence shown here is derived from an EMBL/GenBank/DDBJ whole genome shotgun (WGS) entry which is preliminary data.</text>
</comment>